<comment type="caution">
    <text evidence="3">The sequence shown here is derived from an EMBL/GenBank/DDBJ whole genome shotgun (WGS) entry which is preliminary data.</text>
</comment>
<evidence type="ECO:0000313" key="4">
    <source>
        <dbReference type="Proteomes" id="UP001595997"/>
    </source>
</evidence>
<dbReference type="Proteomes" id="UP001595997">
    <property type="component" value="Unassembled WGS sequence"/>
</dbReference>
<dbReference type="EMBL" id="JBHSFH010000003">
    <property type="protein sequence ID" value="MFC4493472.1"/>
    <property type="molecule type" value="Genomic_DNA"/>
</dbReference>
<feature type="region of interest" description="Disordered" evidence="1">
    <location>
        <begin position="1"/>
        <end position="20"/>
    </location>
</feature>
<evidence type="ECO:0000313" key="3">
    <source>
        <dbReference type="EMBL" id="MFC4493472.1"/>
    </source>
</evidence>
<accession>A0ABV9A1Z5</accession>
<dbReference type="RefSeq" id="WP_386442733.1">
    <property type="nucleotide sequence ID" value="NZ_JBHSFH010000003.1"/>
</dbReference>
<feature type="compositionally biased region" description="Basic and acidic residues" evidence="1">
    <location>
        <begin position="178"/>
        <end position="190"/>
    </location>
</feature>
<feature type="region of interest" description="Disordered" evidence="1">
    <location>
        <begin position="178"/>
        <end position="201"/>
    </location>
</feature>
<reference evidence="4" key="1">
    <citation type="journal article" date="2019" name="Int. J. Syst. Evol. Microbiol.">
        <title>The Global Catalogue of Microorganisms (GCM) 10K type strain sequencing project: providing services to taxonomists for standard genome sequencing and annotation.</title>
        <authorList>
            <consortium name="The Broad Institute Genomics Platform"/>
            <consortium name="The Broad Institute Genome Sequencing Center for Infectious Disease"/>
            <person name="Wu L."/>
            <person name="Ma J."/>
        </authorList>
    </citation>
    <scope>NUCLEOTIDE SEQUENCE [LARGE SCALE GENOMIC DNA]</scope>
    <source>
        <strain evidence="4">CGMCC 4.7357</strain>
    </source>
</reference>
<protein>
    <submittedName>
        <fullName evidence="3">Bifunctional DNA primase/polymerase</fullName>
    </submittedName>
</protein>
<proteinExistence type="predicted"/>
<name>A0ABV9A1Z5_9ACTN</name>
<feature type="compositionally biased region" description="Basic and acidic residues" evidence="1">
    <location>
        <begin position="257"/>
        <end position="270"/>
    </location>
</feature>
<dbReference type="Pfam" id="PF09250">
    <property type="entry name" value="Prim-Pol"/>
    <property type="match status" value="1"/>
</dbReference>
<dbReference type="InterPro" id="IPR015330">
    <property type="entry name" value="DNA_primase/pol_bifunc_N"/>
</dbReference>
<feature type="region of interest" description="Disordered" evidence="1">
    <location>
        <begin position="230"/>
        <end position="270"/>
    </location>
</feature>
<organism evidence="3 4">
    <name type="scientific">Streptomyces ovatisporus</name>
    <dbReference type="NCBI Taxonomy" id="1128682"/>
    <lineage>
        <taxon>Bacteria</taxon>
        <taxon>Bacillati</taxon>
        <taxon>Actinomycetota</taxon>
        <taxon>Actinomycetes</taxon>
        <taxon>Kitasatosporales</taxon>
        <taxon>Streptomycetaceae</taxon>
        <taxon>Streptomyces</taxon>
    </lineage>
</organism>
<keyword evidence="4" id="KW-1185">Reference proteome</keyword>
<gene>
    <name evidence="3" type="ORF">ACFPA8_04900</name>
</gene>
<sequence>MSDWQRDTTSQGLDPVGDPDVLEFASTPATRHTPADSGPSFVTPEGADWLASASLFPSSVHALWRHCPAAPRTLPCGIAFDVVSTPPLHGRRLLDRLWATGPGTGPVAVHRGRMLIFAAPGTAGRIAALSSWGEWRQPAAADAAGSLREPPGTAVAETFPSLMCHGLGDFVTVPGLRPVEHPGRTDERRGGTASPGRQTRSRWLVAPDLRRPWLPGAEVLLRACLRSHRGRLTPPVQPPVRAGRGPAAVEQSISGTADRDAKVYDVSRRR</sequence>
<feature type="domain" description="DNA primase/polymerase bifunctional N-terminal" evidence="2">
    <location>
        <begin position="44"/>
        <end position="136"/>
    </location>
</feature>
<evidence type="ECO:0000256" key="1">
    <source>
        <dbReference type="SAM" id="MobiDB-lite"/>
    </source>
</evidence>
<evidence type="ECO:0000259" key="2">
    <source>
        <dbReference type="Pfam" id="PF09250"/>
    </source>
</evidence>